<dbReference type="eggNOG" id="KOG3961">
    <property type="taxonomic scope" value="Eukaryota"/>
</dbReference>
<dbReference type="GeneID" id="6755918"/>
<dbReference type="PANTHER" id="PTHR21207:SF1">
    <property type="entry name" value="PACRG-LIKE PROTEIN"/>
    <property type="match status" value="1"/>
</dbReference>
<reference evidence="2 3" key="1">
    <citation type="journal article" date="2008" name="Nature">
        <title>The Trichoplax genome and the nature of placozoans.</title>
        <authorList>
            <person name="Srivastava M."/>
            <person name="Begovic E."/>
            <person name="Chapman J."/>
            <person name="Putnam N.H."/>
            <person name="Hellsten U."/>
            <person name="Kawashima T."/>
            <person name="Kuo A."/>
            <person name="Mitros T."/>
            <person name="Salamov A."/>
            <person name="Carpenter M.L."/>
            <person name="Signorovitch A.Y."/>
            <person name="Moreno M.A."/>
            <person name="Kamm K."/>
            <person name="Grimwood J."/>
            <person name="Schmutz J."/>
            <person name="Shapiro H."/>
            <person name="Grigoriev I.V."/>
            <person name="Buss L.W."/>
            <person name="Schierwater B."/>
            <person name="Dellaporta S.L."/>
            <person name="Rokhsar D.S."/>
        </authorList>
    </citation>
    <scope>NUCLEOTIDE SEQUENCE [LARGE SCALE GENOMIC DNA]</scope>
    <source>
        <strain evidence="2 3">Grell-BS-1999</strain>
    </source>
</reference>
<dbReference type="RefSeq" id="XP_002114535.1">
    <property type="nucleotide sequence ID" value="XM_002114499.1"/>
</dbReference>
<dbReference type="InterPro" id="IPR019399">
    <property type="entry name" value="Parkin_co-regulated_protein"/>
</dbReference>
<dbReference type="Proteomes" id="UP000009022">
    <property type="component" value="Unassembled WGS sequence"/>
</dbReference>
<dbReference type="InterPro" id="IPR016024">
    <property type="entry name" value="ARM-type_fold"/>
</dbReference>
<dbReference type="InParanoid" id="B3S2S2"/>
<dbReference type="PhylomeDB" id="B3S2S2"/>
<dbReference type="Gene3D" id="1.25.10.10">
    <property type="entry name" value="Leucine-rich Repeat Variant"/>
    <property type="match status" value="1"/>
</dbReference>
<evidence type="ECO:0008006" key="4">
    <source>
        <dbReference type="Google" id="ProtNLM"/>
    </source>
</evidence>
<evidence type="ECO:0000256" key="1">
    <source>
        <dbReference type="SAM" id="MobiDB-lite"/>
    </source>
</evidence>
<evidence type="ECO:0000313" key="3">
    <source>
        <dbReference type="Proteomes" id="UP000009022"/>
    </source>
</evidence>
<dbReference type="KEGG" id="tad:TRIADDRAFT_28418"/>
<dbReference type="Pfam" id="PF10274">
    <property type="entry name" value="ParcG"/>
    <property type="match status" value="1"/>
</dbReference>
<dbReference type="FunCoup" id="B3S2S2">
    <property type="interactions" value="770"/>
</dbReference>
<feature type="compositionally biased region" description="Basic and acidic residues" evidence="1">
    <location>
        <begin position="1"/>
        <end position="22"/>
    </location>
</feature>
<sequence length="207" mass="23117">MDTSSKRSEINKCKSRPSDRLNPKTVDPFSAKVRHKTTFSAAYVNGGIPCRLVHGSVKHTLQWSTSPEDLPYDPLLVTMMEGLRETVHPFTFIVKHGLRDLLQADRASMKIIPLLSQLIPPLRQALQEQSITIFDACLQTLQLLSDAAGSELNVHLKTLLPQLSKRMFNKDHMGLISSTLQCLERNGGKVAFMIIKAKVPTYTSMCS</sequence>
<dbReference type="AlphaFoldDB" id="B3S2S2"/>
<dbReference type="PANTHER" id="PTHR21207">
    <property type="entry name" value="PARKIN COREGULATED GENE PROTEIN PARK2 COREGULATED"/>
    <property type="match status" value="1"/>
</dbReference>
<dbReference type="STRING" id="10228.B3S2S2"/>
<evidence type="ECO:0000313" key="2">
    <source>
        <dbReference type="EMBL" id="EDV22669.1"/>
    </source>
</evidence>
<dbReference type="SUPFAM" id="SSF48371">
    <property type="entry name" value="ARM repeat"/>
    <property type="match status" value="1"/>
</dbReference>
<proteinExistence type="predicted"/>
<gene>
    <name evidence="2" type="ORF">TRIADDRAFT_28418</name>
</gene>
<dbReference type="EMBL" id="DS985248">
    <property type="protein sequence ID" value="EDV22669.1"/>
    <property type="molecule type" value="Genomic_DNA"/>
</dbReference>
<protein>
    <recommendedName>
        <fullName evidence="4">PACRG-like protein</fullName>
    </recommendedName>
</protein>
<feature type="region of interest" description="Disordered" evidence="1">
    <location>
        <begin position="1"/>
        <end position="26"/>
    </location>
</feature>
<name>B3S2S2_TRIAD</name>
<accession>B3S2S2</accession>
<dbReference type="InterPro" id="IPR011989">
    <property type="entry name" value="ARM-like"/>
</dbReference>
<organism evidence="2 3">
    <name type="scientific">Trichoplax adhaerens</name>
    <name type="common">Trichoplax reptans</name>
    <dbReference type="NCBI Taxonomy" id="10228"/>
    <lineage>
        <taxon>Eukaryota</taxon>
        <taxon>Metazoa</taxon>
        <taxon>Placozoa</taxon>
        <taxon>Uniplacotomia</taxon>
        <taxon>Trichoplacea</taxon>
        <taxon>Trichoplacidae</taxon>
        <taxon>Trichoplax</taxon>
    </lineage>
</organism>
<keyword evidence="3" id="KW-1185">Reference proteome</keyword>
<dbReference type="HOGENOM" id="CLU_070957_1_0_1"/>
<dbReference type="OrthoDB" id="10258089at2759"/>
<dbReference type="OMA" id="HKLQWEC"/>
<dbReference type="CTD" id="6755918"/>